<evidence type="ECO:0000313" key="3">
    <source>
        <dbReference type="EMBL" id="NUW42579.1"/>
    </source>
</evidence>
<dbReference type="SUPFAM" id="SSF48317">
    <property type="entry name" value="Acid phosphatase/Vanadium-dependent haloperoxidase"/>
    <property type="match status" value="1"/>
</dbReference>
<dbReference type="Proteomes" id="UP000546126">
    <property type="component" value="Unassembled WGS sequence"/>
</dbReference>
<keyword evidence="1" id="KW-0472">Membrane</keyword>
<evidence type="ECO:0000313" key="4">
    <source>
        <dbReference type="Proteomes" id="UP000546126"/>
    </source>
</evidence>
<dbReference type="Gene3D" id="1.20.144.10">
    <property type="entry name" value="Phosphatidic acid phosphatase type 2/haloperoxidase"/>
    <property type="match status" value="1"/>
</dbReference>
<gene>
    <name evidence="3" type="ORF">HT134_20900</name>
</gene>
<dbReference type="CDD" id="cd03392">
    <property type="entry name" value="PAP2_like_2"/>
    <property type="match status" value="1"/>
</dbReference>
<evidence type="ECO:0000259" key="2">
    <source>
        <dbReference type="SMART" id="SM00014"/>
    </source>
</evidence>
<dbReference type="RefSeq" id="WP_175602086.1">
    <property type="nucleotide sequence ID" value="NZ_JABWGO010000004.1"/>
</dbReference>
<keyword evidence="1" id="KW-0812">Transmembrane</keyword>
<feature type="transmembrane region" description="Helical" evidence="1">
    <location>
        <begin position="159"/>
        <end position="178"/>
    </location>
</feature>
<dbReference type="AlphaFoldDB" id="A0A7Y6IT01"/>
<feature type="transmembrane region" description="Helical" evidence="1">
    <location>
        <begin position="190"/>
        <end position="209"/>
    </location>
</feature>
<proteinExistence type="predicted"/>
<dbReference type="InterPro" id="IPR036938">
    <property type="entry name" value="PAP2/HPO_sf"/>
</dbReference>
<reference evidence="3 4" key="1">
    <citation type="submission" date="2020-06" db="EMBL/GenBank/DDBJ databases">
        <authorList>
            <person name="Chanama M."/>
        </authorList>
    </citation>
    <scope>NUCLEOTIDE SEQUENCE [LARGE SCALE GENOMIC DNA]</scope>
    <source>
        <strain evidence="3 4">TBRC6557</strain>
    </source>
</reference>
<feature type="domain" description="Phosphatidic acid phosphatase type 2/haloperoxidase" evidence="2">
    <location>
        <begin position="92"/>
        <end position="205"/>
    </location>
</feature>
<dbReference type="SMART" id="SM00014">
    <property type="entry name" value="acidPPc"/>
    <property type="match status" value="1"/>
</dbReference>
<evidence type="ECO:0000256" key="1">
    <source>
        <dbReference type="SAM" id="Phobius"/>
    </source>
</evidence>
<dbReference type="PANTHER" id="PTHR14969:SF13">
    <property type="entry name" value="AT30094P"/>
    <property type="match status" value="1"/>
</dbReference>
<keyword evidence="4" id="KW-1185">Reference proteome</keyword>
<name>A0A7Y6IT01_9ACTN</name>
<keyword evidence="1" id="KW-1133">Transmembrane helix</keyword>
<dbReference type="InterPro" id="IPR000326">
    <property type="entry name" value="PAP2/HPO"/>
</dbReference>
<dbReference type="PANTHER" id="PTHR14969">
    <property type="entry name" value="SPHINGOSINE-1-PHOSPHATE PHOSPHOHYDROLASE"/>
    <property type="match status" value="1"/>
</dbReference>
<accession>A0A7Y6IT01</accession>
<feature type="transmembrane region" description="Helical" evidence="1">
    <location>
        <begin position="134"/>
        <end position="152"/>
    </location>
</feature>
<dbReference type="EMBL" id="JABWGO010000004">
    <property type="protein sequence ID" value="NUW42579.1"/>
    <property type="molecule type" value="Genomic_DNA"/>
</dbReference>
<organism evidence="3 4">
    <name type="scientific">Nonomuraea rhodomycinica</name>
    <dbReference type="NCBI Taxonomy" id="1712872"/>
    <lineage>
        <taxon>Bacteria</taxon>
        <taxon>Bacillati</taxon>
        <taxon>Actinomycetota</taxon>
        <taxon>Actinomycetes</taxon>
        <taxon>Streptosporangiales</taxon>
        <taxon>Streptosporangiaceae</taxon>
        <taxon>Nonomuraea</taxon>
    </lineage>
</organism>
<feature type="transmembrane region" description="Helical" evidence="1">
    <location>
        <begin position="12"/>
        <end position="36"/>
    </location>
</feature>
<dbReference type="Pfam" id="PF01569">
    <property type="entry name" value="PAP2"/>
    <property type="match status" value="1"/>
</dbReference>
<comment type="caution">
    <text evidence="3">The sequence shown here is derived from an EMBL/GenBank/DDBJ whole genome shotgun (WGS) entry which is preliminary data.</text>
</comment>
<feature type="transmembrane region" description="Helical" evidence="1">
    <location>
        <begin position="68"/>
        <end position="86"/>
    </location>
</feature>
<sequence length="235" mass="25663">MSRRAEHVKYYALTILLPLLLMGGVTYGVGELILAWPTGEAGVSRALAADRTPLWNTLTDFGSSLSDTPYIVALTAIAAIAFRLAYRRWRESVFLVVAVWSQSLVFLAVTEVVGRHRPPVEHLDPAPPTSSFPSGHVSAAVAFYCGLALVLTTHLRNRALQVVVWTLGIAAPLSVAFSRLYRGMHFLTDITWGLLLGVVCVVVAARAILYRREGRAVARESRPRIRPGAQSSMTP</sequence>
<feature type="transmembrane region" description="Helical" evidence="1">
    <location>
        <begin position="93"/>
        <end position="114"/>
    </location>
</feature>
<protein>
    <submittedName>
        <fullName evidence="3">Phosphatase PAP2 family protein</fullName>
    </submittedName>
</protein>